<evidence type="ECO:0000313" key="3">
    <source>
        <dbReference type="Proteomes" id="UP000314983"/>
    </source>
</evidence>
<name>A0A4W4GD48_ELEEL</name>
<dbReference type="Gene3D" id="3.40.50.300">
    <property type="entry name" value="P-loop containing nucleotide triphosphate hydrolases"/>
    <property type="match status" value="1"/>
</dbReference>
<dbReference type="SUPFAM" id="SSF49265">
    <property type="entry name" value="Fibronectin type III"/>
    <property type="match status" value="1"/>
</dbReference>
<evidence type="ECO:0000259" key="1">
    <source>
        <dbReference type="PROSITE" id="PS50853"/>
    </source>
</evidence>
<feature type="domain" description="Fibronectin type-III" evidence="1">
    <location>
        <begin position="1"/>
        <end position="73"/>
    </location>
</feature>
<keyword evidence="3" id="KW-1185">Reference proteome</keyword>
<proteinExistence type="predicted"/>
<dbReference type="PANTHER" id="PTHR32046:SF14">
    <property type="match status" value="1"/>
</dbReference>
<dbReference type="Gene3D" id="2.60.40.10">
    <property type="entry name" value="Immunoglobulins"/>
    <property type="match status" value="1"/>
</dbReference>
<dbReference type="GeneTree" id="ENSGT00500000044904"/>
<dbReference type="InterPro" id="IPR013783">
    <property type="entry name" value="Ig-like_fold"/>
</dbReference>
<reference evidence="3" key="2">
    <citation type="journal article" date="2017" name="Sci. Adv.">
        <title>A tail of two voltages: Proteomic comparison of the three electric organs of the electric eel.</title>
        <authorList>
            <person name="Traeger L.L."/>
            <person name="Sabat G."/>
            <person name="Barrett-Wilt G.A."/>
            <person name="Wells G.B."/>
            <person name="Sussman M.R."/>
        </authorList>
    </citation>
    <scope>NUCLEOTIDE SEQUENCE [LARGE SCALE GENOMIC DNA]</scope>
</reference>
<reference evidence="2" key="4">
    <citation type="submission" date="2025-08" db="UniProtKB">
        <authorList>
            <consortium name="Ensembl"/>
        </authorList>
    </citation>
    <scope>IDENTIFICATION</scope>
</reference>
<reference evidence="3" key="1">
    <citation type="journal article" date="2014" name="Science">
        <title>Nonhuman genetics. Genomic basis for the convergent evolution of electric organs.</title>
        <authorList>
            <person name="Gallant J.R."/>
            <person name="Traeger L.L."/>
            <person name="Volkening J.D."/>
            <person name="Moffett H."/>
            <person name="Chen P.H."/>
            <person name="Novina C.D."/>
            <person name="Phillips G.N.Jr."/>
            <person name="Anand R."/>
            <person name="Wells G.B."/>
            <person name="Pinch M."/>
            <person name="Guth R."/>
            <person name="Unguez G.A."/>
            <person name="Albert J.S."/>
            <person name="Zakon H.H."/>
            <person name="Samanta M.P."/>
            <person name="Sussman M.R."/>
        </authorList>
    </citation>
    <scope>NUCLEOTIDE SEQUENCE [LARGE SCALE GENOMIC DNA]</scope>
</reference>
<dbReference type="PANTHER" id="PTHR32046">
    <property type="entry name" value="G DOMAIN-CONTAINING PROTEIN"/>
    <property type="match status" value="1"/>
</dbReference>
<dbReference type="Proteomes" id="UP000314983">
    <property type="component" value="Chromosome 5"/>
</dbReference>
<dbReference type="AlphaFoldDB" id="A0A4W4GD48"/>
<dbReference type="InterPro" id="IPR027417">
    <property type="entry name" value="P-loop_NTPase"/>
</dbReference>
<dbReference type="CDD" id="cd00063">
    <property type="entry name" value="FN3"/>
    <property type="match status" value="1"/>
</dbReference>
<dbReference type="PROSITE" id="PS50853">
    <property type="entry name" value="FN3"/>
    <property type="match status" value="1"/>
</dbReference>
<reference evidence="2" key="3">
    <citation type="submission" date="2020-05" db="EMBL/GenBank/DDBJ databases">
        <title>Electrophorus electricus (electric eel) genome, fEleEle1, primary haplotype.</title>
        <authorList>
            <person name="Myers G."/>
            <person name="Meyer A."/>
            <person name="Fedrigo O."/>
            <person name="Formenti G."/>
            <person name="Rhie A."/>
            <person name="Tracey A."/>
            <person name="Sims Y."/>
            <person name="Jarvis E.D."/>
        </authorList>
    </citation>
    <scope>NUCLEOTIDE SEQUENCE [LARGE SCALE GENOMIC DNA]</scope>
</reference>
<evidence type="ECO:0000313" key="2">
    <source>
        <dbReference type="Ensembl" id="ENSEEEP00000034248.2"/>
    </source>
</evidence>
<sequence length="328" mass="36852">MLNSSRLVNGYIVEYKEANSGQWLSIKSSAEDCVFSLGSLTHDTSYVLRISTEFGEGAISDPSEELLITTKRDWMKIIEDTHESYSFLSAGPPSVYTLNLKRVGTGEFSKLSFEIPSLLDQETKTIMLFGAPGSGKTALINGMINYILGVDWEDDCRFKLISEVASKTQGESKTEKVTACYIHHMKGFQIPYSLTIIDIPEFGDMRGILQDKDITKQIHSFLCHQDDFVSIDAVCFVVQSSLTCPTSTKKYIFDSIFSLIGKDIKNNIFTLITFADGEIPSVHEDLKFADICCAELKDGSPLHFKFCAWIVCKKQKRQNEIEVLNYML</sequence>
<dbReference type="InterPro" id="IPR003961">
    <property type="entry name" value="FN3_dom"/>
</dbReference>
<gene>
    <name evidence="2" type="primary">HNMT</name>
</gene>
<organism evidence="2 3">
    <name type="scientific">Electrophorus electricus</name>
    <name type="common">Electric eel</name>
    <name type="synonym">Gymnotus electricus</name>
    <dbReference type="NCBI Taxonomy" id="8005"/>
    <lineage>
        <taxon>Eukaryota</taxon>
        <taxon>Metazoa</taxon>
        <taxon>Chordata</taxon>
        <taxon>Craniata</taxon>
        <taxon>Vertebrata</taxon>
        <taxon>Euteleostomi</taxon>
        <taxon>Actinopterygii</taxon>
        <taxon>Neopterygii</taxon>
        <taxon>Teleostei</taxon>
        <taxon>Ostariophysi</taxon>
        <taxon>Gymnotiformes</taxon>
        <taxon>Gymnotoidei</taxon>
        <taxon>Gymnotidae</taxon>
        <taxon>Electrophorus</taxon>
    </lineage>
</organism>
<accession>A0A4W4GD48</accession>
<protein>
    <recommendedName>
        <fullName evidence="1">Fibronectin type-III domain-containing protein</fullName>
    </recommendedName>
</protein>
<dbReference type="STRING" id="8005.ENSEEEP00000034248"/>
<dbReference type="Ensembl" id="ENSEEET00000034650.2">
    <property type="protein sequence ID" value="ENSEEEP00000034248.2"/>
    <property type="gene ID" value="ENSEEEG00000016310.2"/>
</dbReference>
<dbReference type="InterPro" id="IPR036116">
    <property type="entry name" value="FN3_sf"/>
</dbReference>
<dbReference type="OMA" id="ADICCAE"/>
<dbReference type="SUPFAM" id="SSF52540">
    <property type="entry name" value="P-loop containing nucleoside triphosphate hydrolases"/>
    <property type="match status" value="1"/>
</dbReference>
<reference evidence="2" key="5">
    <citation type="submission" date="2025-09" db="UniProtKB">
        <authorList>
            <consortium name="Ensembl"/>
        </authorList>
    </citation>
    <scope>IDENTIFICATION</scope>
</reference>